<feature type="transmembrane region" description="Helical" evidence="14">
    <location>
        <begin position="165"/>
        <end position="187"/>
    </location>
</feature>
<dbReference type="InterPro" id="IPR036097">
    <property type="entry name" value="HisK_dim/P_sf"/>
</dbReference>
<dbReference type="InterPro" id="IPR006290">
    <property type="entry name" value="CztS_silS_copS"/>
</dbReference>
<keyword evidence="12 14" id="KW-0902">Two-component regulatory system</keyword>
<keyword evidence="18" id="KW-1185">Reference proteome</keyword>
<keyword evidence="4 14" id="KW-0997">Cell inner membrane</keyword>
<dbReference type="SUPFAM" id="SSF55874">
    <property type="entry name" value="ATPase domain of HSP90 chaperone/DNA topoisomerase II/histidine kinase"/>
    <property type="match status" value="1"/>
</dbReference>
<dbReference type="Pfam" id="PF00672">
    <property type="entry name" value="HAMP"/>
    <property type="match status" value="1"/>
</dbReference>
<evidence type="ECO:0000256" key="14">
    <source>
        <dbReference type="RuleBase" id="RU364088"/>
    </source>
</evidence>
<keyword evidence="11 14" id="KW-1133">Transmembrane helix</keyword>
<dbReference type="GO" id="GO:0005524">
    <property type="term" value="F:ATP binding"/>
    <property type="evidence" value="ECO:0007669"/>
    <property type="project" value="UniProtKB-KW"/>
</dbReference>
<feature type="domain" description="Histidine kinase" evidence="15">
    <location>
        <begin position="249"/>
        <end position="467"/>
    </location>
</feature>
<evidence type="ECO:0000256" key="2">
    <source>
        <dbReference type="ARBA" id="ARBA00004533"/>
    </source>
</evidence>
<dbReference type="EMBL" id="VYGV01000016">
    <property type="protein sequence ID" value="NWF47552.1"/>
    <property type="molecule type" value="Genomic_DNA"/>
</dbReference>
<dbReference type="Gene3D" id="3.30.565.10">
    <property type="entry name" value="Histidine kinase-like ATPase, C-terminal domain"/>
    <property type="match status" value="1"/>
</dbReference>
<dbReference type="SUPFAM" id="SSF47384">
    <property type="entry name" value="Homodimeric domain of signal transducing histidine kinase"/>
    <property type="match status" value="1"/>
</dbReference>
<dbReference type="GO" id="GO:0005886">
    <property type="term" value="C:plasma membrane"/>
    <property type="evidence" value="ECO:0007669"/>
    <property type="project" value="UniProtKB-SubCell"/>
</dbReference>
<dbReference type="SMART" id="SM00304">
    <property type="entry name" value="HAMP"/>
    <property type="match status" value="1"/>
</dbReference>
<evidence type="ECO:0000256" key="9">
    <source>
        <dbReference type="ARBA" id="ARBA00022777"/>
    </source>
</evidence>
<evidence type="ECO:0000256" key="7">
    <source>
        <dbReference type="ARBA" id="ARBA00022692"/>
    </source>
</evidence>
<dbReference type="Proteomes" id="UP000545507">
    <property type="component" value="Unassembled WGS sequence"/>
</dbReference>
<keyword evidence="3 14" id="KW-1003">Cell membrane</keyword>
<dbReference type="PRINTS" id="PR00344">
    <property type="entry name" value="BCTRLSENSOR"/>
</dbReference>
<keyword evidence="13 14" id="KW-0472">Membrane</keyword>
<comment type="caution">
    <text evidence="17">The sequence shown here is derived from an EMBL/GenBank/DDBJ whole genome shotgun (WGS) entry which is preliminary data.</text>
</comment>
<dbReference type="CDD" id="cd00082">
    <property type="entry name" value="HisKA"/>
    <property type="match status" value="1"/>
</dbReference>
<comment type="function">
    <text evidence="14">Member of a two-component regulatory system.</text>
</comment>
<protein>
    <recommendedName>
        <fullName evidence="14">Sensor protein</fullName>
        <ecNumber evidence="14">2.7.13.3</ecNumber>
    </recommendedName>
</protein>
<organism evidence="17 18">
    <name type="scientific">Hydrogenophaga aromaticivorans</name>
    <dbReference type="NCBI Taxonomy" id="2610898"/>
    <lineage>
        <taxon>Bacteria</taxon>
        <taxon>Pseudomonadati</taxon>
        <taxon>Pseudomonadota</taxon>
        <taxon>Betaproteobacteria</taxon>
        <taxon>Burkholderiales</taxon>
        <taxon>Comamonadaceae</taxon>
        <taxon>Hydrogenophaga</taxon>
    </lineage>
</organism>
<dbReference type="FunFam" id="1.10.287.130:FF:000001">
    <property type="entry name" value="Two-component sensor histidine kinase"/>
    <property type="match status" value="1"/>
</dbReference>
<keyword evidence="5" id="KW-0597">Phosphoprotein</keyword>
<dbReference type="InterPro" id="IPR050428">
    <property type="entry name" value="TCS_sensor_his_kinase"/>
</dbReference>
<dbReference type="GO" id="GO:0000155">
    <property type="term" value="F:phosphorelay sensor kinase activity"/>
    <property type="evidence" value="ECO:0007669"/>
    <property type="project" value="InterPro"/>
</dbReference>
<proteinExistence type="predicted"/>
<dbReference type="InterPro" id="IPR003661">
    <property type="entry name" value="HisK_dim/P_dom"/>
</dbReference>
<dbReference type="NCBIfam" id="TIGR01386">
    <property type="entry name" value="cztS_silS_copS"/>
    <property type="match status" value="1"/>
</dbReference>
<gene>
    <name evidence="17" type="ORF">F3K02_20190</name>
</gene>
<accession>A0A7Y8H0U8</accession>
<dbReference type="InterPro" id="IPR004358">
    <property type="entry name" value="Sig_transdc_His_kin-like_C"/>
</dbReference>
<evidence type="ECO:0000256" key="12">
    <source>
        <dbReference type="ARBA" id="ARBA00023012"/>
    </source>
</evidence>
<dbReference type="Gene3D" id="6.10.340.10">
    <property type="match status" value="1"/>
</dbReference>
<dbReference type="Pfam" id="PF00512">
    <property type="entry name" value="HisKA"/>
    <property type="match status" value="1"/>
</dbReference>
<dbReference type="PANTHER" id="PTHR45436:SF9">
    <property type="entry name" value="SENSOR PROTEIN"/>
    <property type="match status" value="1"/>
</dbReference>
<evidence type="ECO:0000256" key="8">
    <source>
        <dbReference type="ARBA" id="ARBA00022741"/>
    </source>
</evidence>
<evidence type="ECO:0000256" key="13">
    <source>
        <dbReference type="ARBA" id="ARBA00023136"/>
    </source>
</evidence>
<evidence type="ECO:0000313" key="18">
    <source>
        <dbReference type="Proteomes" id="UP000545507"/>
    </source>
</evidence>
<dbReference type="SMART" id="SM00388">
    <property type="entry name" value="HisKA"/>
    <property type="match status" value="1"/>
</dbReference>
<dbReference type="PANTHER" id="PTHR45436">
    <property type="entry name" value="SENSOR HISTIDINE KINASE YKOH"/>
    <property type="match status" value="1"/>
</dbReference>
<sequence>MNLPTSLTRPAIEPPVPPTDRCLPLQCGPSIARRLSRAMALLMFVALGVLSVAKYSAIAMRMEVDQLESLQEKGQSLTKAIGIACESGEAGLLQRMTLFDPVRSSTRMQLWRGDGTELFRDDVAPFAHSRSLAFEVPAERMVGGKVRVLLEMDTTHDHRIQREAIITLLMTTLFGSAAAGFAIQWLVRRELRPLLSLARQMDAISPRRLDQRLVVERSSKELDPWVAQFNALMDRLQGAYEQLEAFNADVAHELRTPLTALIGQTEVALSRERSADSLRDTLASNLEEMQRLSAIVNDMLFLSQADRGAVARRSEPVSLAELAHQVAEFHEGVLDEAGLRLSVVGDARVAVDASLVKRAMSNLMGNASRFAEPGSTVQVRIEPDTGTEGRGVQVVVENRGPAIEPQHLPHLFDRFFRADAARCCNEEIHHGLGLAIVAAIARMHAGDTFARSQDRVTQIGFTLGPQTA</sequence>
<keyword evidence="6 14" id="KW-0808">Transferase</keyword>
<keyword evidence="7 14" id="KW-0812">Transmembrane</keyword>
<reference evidence="17 18" key="1">
    <citation type="submission" date="2019-09" db="EMBL/GenBank/DDBJ databases">
        <title>Hydrogenophaga aromatica sp. nov., isolated from a para-xylene-degrading enrichment culture.</title>
        <authorList>
            <person name="Tancsics A."/>
            <person name="Banerjee S."/>
        </authorList>
    </citation>
    <scope>NUCLEOTIDE SEQUENCE [LARGE SCALE GENOMIC DNA]</scope>
    <source>
        <strain evidence="17 18">D2P1</strain>
    </source>
</reference>
<comment type="catalytic activity">
    <reaction evidence="1 14">
        <text>ATP + protein L-histidine = ADP + protein N-phospho-L-histidine.</text>
        <dbReference type="EC" id="2.7.13.3"/>
    </reaction>
</comment>
<dbReference type="InterPro" id="IPR036890">
    <property type="entry name" value="HATPase_C_sf"/>
</dbReference>
<keyword evidence="8 14" id="KW-0547">Nucleotide-binding</keyword>
<name>A0A7Y8H0U8_9BURK</name>
<evidence type="ECO:0000256" key="4">
    <source>
        <dbReference type="ARBA" id="ARBA00022519"/>
    </source>
</evidence>
<feature type="transmembrane region" description="Helical" evidence="14">
    <location>
        <begin position="38"/>
        <end position="57"/>
    </location>
</feature>
<evidence type="ECO:0000313" key="17">
    <source>
        <dbReference type="EMBL" id="NWF47552.1"/>
    </source>
</evidence>
<evidence type="ECO:0000256" key="11">
    <source>
        <dbReference type="ARBA" id="ARBA00022989"/>
    </source>
</evidence>
<dbReference type="Pfam" id="PF02518">
    <property type="entry name" value="HATPase_c"/>
    <property type="match status" value="1"/>
</dbReference>
<dbReference type="InterPro" id="IPR003594">
    <property type="entry name" value="HATPase_dom"/>
</dbReference>
<feature type="domain" description="HAMP" evidence="16">
    <location>
        <begin position="188"/>
        <end position="241"/>
    </location>
</feature>
<dbReference type="AlphaFoldDB" id="A0A7Y8H0U8"/>
<evidence type="ECO:0000259" key="15">
    <source>
        <dbReference type="PROSITE" id="PS50109"/>
    </source>
</evidence>
<keyword evidence="10 14" id="KW-0067">ATP-binding</keyword>
<evidence type="ECO:0000256" key="6">
    <source>
        <dbReference type="ARBA" id="ARBA00022679"/>
    </source>
</evidence>
<comment type="subcellular location">
    <subcellularLocation>
        <location evidence="2 14">Cell inner membrane</location>
    </subcellularLocation>
</comment>
<dbReference type="RefSeq" id="WP_177137420.1">
    <property type="nucleotide sequence ID" value="NZ_VYGV01000016.1"/>
</dbReference>
<dbReference type="SMART" id="SM00387">
    <property type="entry name" value="HATPase_c"/>
    <property type="match status" value="1"/>
</dbReference>
<evidence type="ECO:0000256" key="10">
    <source>
        <dbReference type="ARBA" id="ARBA00022840"/>
    </source>
</evidence>
<keyword evidence="9 14" id="KW-0418">Kinase</keyword>
<dbReference type="PROSITE" id="PS50109">
    <property type="entry name" value="HIS_KIN"/>
    <property type="match status" value="1"/>
</dbReference>
<evidence type="ECO:0000256" key="3">
    <source>
        <dbReference type="ARBA" id="ARBA00022475"/>
    </source>
</evidence>
<evidence type="ECO:0000259" key="16">
    <source>
        <dbReference type="PROSITE" id="PS50885"/>
    </source>
</evidence>
<dbReference type="Gene3D" id="1.10.287.130">
    <property type="match status" value="1"/>
</dbReference>
<dbReference type="PROSITE" id="PS50885">
    <property type="entry name" value="HAMP"/>
    <property type="match status" value="1"/>
</dbReference>
<evidence type="ECO:0000256" key="5">
    <source>
        <dbReference type="ARBA" id="ARBA00022553"/>
    </source>
</evidence>
<dbReference type="InterPro" id="IPR003660">
    <property type="entry name" value="HAMP_dom"/>
</dbReference>
<dbReference type="EC" id="2.7.13.3" evidence="14"/>
<dbReference type="InterPro" id="IPR005467">
    <property type="entry name" value="His_kinase_dom"/>
</dbReference>
<evidence type="ECO:0000256" key="1">
    <source>
        <dbReference type="ARBA" id="ARBA00000085"/>
    </source>
</evidence>